<keyword evidence="2" id="KW-0808">Transferase</keyword>
<evidence type="ECO:0000313" key="3">
    <source>
        <dbReference type="Proteomes" id="UP000029443"/>
    </source>
</evidence>
<dbReference type="GO" id="GO:0016746">
    <property type="term" value="F:acyltransferase activity"/>
    <property type="evidence" value="ECO:0007669"/>
    <property type="project" value="UniProtKB-KW"/>
</dbReference>
<evidence type="ECO:0000259" key="1">
    <source>
        <dbReference type="Pfam" id="PF01553"/>
    </source>
</evidence>
<dbReference type="RefSeq" id="WP_232222004.1">
    <property type="nucleotide sequence ID" value="NZ_ARXU01000002.1"/>
</dbReference>
<dbReference type="SUPFAM" id="SSF69593">
    <property type="entry name" value="Glycerol-3-phosphate (1)-acyltransferase"/>
    <property type="match status" value="1"/>
</dbReference>
<organism evidence="2 3">
    <name type="scientific">Alcanivorax jadensis T9</name>
    <dbReference type="NCBI Taxonomy" id="1177181"/>
    <lineage>
        <taxon>Bacteria</taxon>
        <taxon>Pseudomonadati</taxon>
        <taxon>Pseudomonadota</taxon>
        <taxon>Gammaproteobacteria</taxon>
        <taxon>Oceanospirillales</taxon>
        <taxon>Alcanivoracaceae</taxon>
        <taxon>Alcanivorax</taxon>
    </lineage>
</organism>
<dbReference type="Pfam" id="PF01553">
    <property type="entry name" value="Acyltransferase"/>
    <property type="match status" value="1"/>
</dbReference>
<comment type="caution">
    <text evidence="2">The sequence shown here is derived from an EMBL/GenBank/DDBJ whole genome shotgun (WGS) entry which is preliminary data.</text>
</comment>
<feature type="domain" description="Phospholipid/glycerol acyltransferase" evidence="1">
    <location>
        <begin position="33"/>
        <end position="159"/>
    </location>
</feature>
<sequence>MSDIEIPIEDFRPPSLRTMARVTAMQRRYFDATLEGAENVDPQRPGLFVGNHALMGVLDSPLFVYELYRQTGVFPRSLGDHFHFPTPVWGKLVTRFGAVPGTRENCRRLMESGQHVLVFPGGAREVAKRRDEINQLVWKKRTGFVYMAIEQGFDIIPFASLGCDEAYDIVYDGDDFANGWLGKRLLGNDKINSLMRGGDLFMPLVKGIGPTLLPKAEPFRFAIGKPIPTAHLQGQEKDPAVLWQLREQVSDAITGMLSRMDEERKEQPRPLWRKVLGARKH</sequence>
<protein>
    <submittedName>
        <fullName evidence="2">Acyltransferase</fullName>
    </submittedName>
</protein>
<keyword evidence="3" id="KW-1185">Reference proteome</keyword>
<proteinExistence type="predicted"/>
<gene>
    <name evidence="2" type="ORF">T9A_00905</name>
</gene>
<dbReference type="EMBL" id="ARXU01000002">
    <property type="protein sequence ID" value="KGD62614.1"/>
    <property type="molecule type" value="Genomic_DNA"/>
</dbReference>
<keyword evidence="2" id="KW-0012">Acyltransferase</keyword>
<name>A0ABR4WGB3_9GAMM</name>
<dbReference type="Proteomes" id="UP000029443">
    <property type="component" value="Unassembled WGS sequence"/>
</dbReference>
<reference evidence="2 3" key="1">
    <citation type="submission" date="2012-09" db="EMBL/GenBank/DDBJ databases">
        <title>Genome Sequence of alkane-degrading Bacterium Alcanivorax jadensis T9.</title>
        <authorList>
            <person name="Lai Q."/>
            <person name="Shao Z."/>
        </authorList>
    </citation>
    <scope>NUCLEOTIDE SEQUENCE [LARGE SCALE GENOMIC DNA]</scope>
    <source>
        <strain evidence="2 3">T9</strain>
    </source>
</reference>
<evidence type="ECO:0000313" key="2">
    <source>
        <dbReference type="EMBL" id="KGD62614.1"/>
    </source>
</evidence>
<accession>A0ABR4WGB3</accession>
<dbReference type="CDD" id="cd07987">
    <property type="entry name" value="LPLAT_MGAT-like"/>
    <property type="match status" value="1"/>
</dbReference>
<dbReference type="PANTHER" id="PTHR22753:SF14">
    <property type="entry name" value="MONOACYLGLYCEROL_DIACYLGLYCEROL O-ACYLTRANSFERASE"/>
    <property type="match status" value="1"/>
</dbReference>
<dbReference type="InterPro" id="IPR002123">
    <property type="entry name" value="Plipid/glycerol_acylTrfase"/>
</dbReference>
<dbReference type="PANTHER" id="PTHR22753">
    <property type="entry name" value="TRANSMEMBRANE PROTEIN 68"/>
    <property type="match status" value="1"/>
</dbReference>